<dbReference type="GO" id="GO:0008168">
    <property type="term" value="F:methyltransferase activity"/>
    <property type="evidence" value="ECO:0007669"/>
    <property type="project" value="UniProtKB-KW"/>
</dbReference>
<dbReference type="Gene3D" id="3.40.50.150">
    <property type="entry name" value="Vaccinia Virus protein VP39"/>
    <property type="match status" value="1"/>
</dbReference>
<dbReference type="GO" id="GO:0032259">
    <property type="term" value="P:methylation"/>
    <property type="evidence" value="ECO:0007669"/>
    <property type="project" value="UniProtKB-KW"/>
</dbReference>
<sequence length="226" mass="26697">MFFPELIKSIKPSDRVLEIGPGGNPHPRADILLEYEFDSPDMAEAQRGYVYPLKTDKKIIYYKGDRFPFKNKEFDYIICSHVIEHINNVDEFVREINRVGKAGYLEYPTIYYDYIYNFPEHLTFVKYKNGKLFWMNKSQTSISSFQPVHHLFYETLRQEYFGLINDLKFCFFEGFEWSGNLDSVKTSNLNDLVFNILDIPPKPLSGSRISIIKTRFRNLLNKILNI</sequence>
<evidence type="ECO:0000313" key="3">
    <source>
        <dbReference type="Proteomes" id="UP001442494"/>
    </source>
</evidence>
<dbReference type="Pfam" id="PF08241">
    <property type="entry name" value="Methyltransf_11"/>
    <property type="match status" value="1"/>
</dbReference>
<accession>A0ABV0JQF7</accession>
<dbReference type="InterPro" id="IPR029063">
    <property type="entry name" value="SAM-dependent_MTases_sf"/>
</dbReference>
<keyword evidence="2" id="KW-0489">Methyltransferase</keyword>
<name>A0ABV0JQF7_9CYAN</name>
<keyword evidence="2" id="KW-0808">Transferase</keyword>
<proteinExistence type="predicted"/>
<dbReference type="Proteomes" id="UP001442494">
    <property type="component" value="Unassembled WGS sequence"/>
</dbReference>
<evidence type="ECO:0000259" key="1">
    <source>
        <dbReference type="Pfam" id="PF08241"/>
    </source>
</evidence>
<comment type="caution">
    <text evidence="2">The sequence shown here is derived from an EMBL/GenBank/DDBJ whole genome shotgun (WGS) entry which is preliminary data.</text>
</comment>
<dbReference type="InterPro" id="IPR013216">
    <property type="entry name" value="Methyltransf_11"/>
</dbReference>
<gene>
    <name evidence="2" type="ORF">NDI37_14680</name>
</gene>
<dbReference type="EMBL" id="JAMPKK010000031">
    <property type="protein sequence ID" value="MEP0865713.1"/>
    <property type="molecule type" value="Genomic_DNA"/>
</dbReference>
<dbReference type="RefSeq" id="WP_190421726.1">
    <property type="nucleotide sequence ID" value="NZ_JAMPKK010000031.1"/>
</dbReference>
<protein>
    <submittedName>
        <fullName evidence="2">Class I SAM-dependent methyltransferase</fullName>
    </submittedName>
</protein>
<feature type="domain" description="Methyltransferase type 11" evidence="1">
    <location>
        <begin position="60"/>
        <end position="103"/>
    </location>
</feature>
<organism evidence="2 3">
    <name type="scientific">Funiculus sociatus GB2-A5</name>
    <dbReference type="NCBI Taxonomy" id="2933946"/>
    <lineage>
        <taxon>Bacteria</taxon>
        <taxon>Bacillati</taxon>
        <taxon>Cyanobacteriota</taxon>
        <taxon>Cyanophyceae</taxon>
        <taxon>Coleofasciculales</taxon>
        <taxon>Coleofasciculaceae</taxon>
        <taxon>Funiculus</taxon>
    </lineage>
</organism>
<dbReference type="SUPFAM" id="SSF53335">
    <property type="entry name" value="S-adenosyl-L-methionine-dependent methyltransferases"/>
    <property type="match status" value="1"/>
</dbReference>
<evidence type="ECO:0000313" key="2">
    <source>
        <dbReference type="EMBL" id="MEP0865713.1"/>
    </source>
</evidence>
<reference evidence="2 3" key="1">
    <citation type="submission" date="2022-04" db="EMBL/GenBank/DDBJ databases">
        <title>Positive selection, recombination, and allopatry shape intraspecific diversity of widespread and dominant cyanobacteria.</title>
        <authorList>
            <person name="Wei J."/>
            <person name="Shu W."/>
            <person name="Hu C."/>
        </authorList>
    </citation>
    <scope>NUCLEOTIDE SEQUENCE [LARGE SCALE GENOMIC DNA]</scope>
    <source>
        <strain evidence="2 3">GB2-A5</strain>
    </source>
</reference>
<keyword evidence="3" id="KW-1185">Reference proteome</keyword>
<dbReference type="CDD" id="cd02440">
    <property type="entry name" value="AdoMet_MTases"/>
    <property type="match status" value="1"/>
</dbReference>